<feature type="transmembrane region" description="Helical" evidence="1">
    <location>
        <begin position="388"/>
        <end position="406"/>
    </location>
</feature>
<feature type="transmembrane region" description="Helical" evidence="1">
    <location>
        <begin position="94"/>
        <end position="112"/>
    </location>
</feature>
<feature type="transmembrane region" description="Helical" evidence="1">
    <location>
        <begin position="20"/>
        <end position="40"/>
    </location>
</feature>
<feature type="transmembrane region" description="Helical" evidence="1">
    <location>
        <begin position="133"/>
        <end position="155"/>
    </location>
</feature>
<organism evidence="2">
    <name type="scientific">marine metagenome</name>
    <dbReference type="NCBI Taxonomy" id="408172"/>
    <lineage>
        <taxon>unclassified sequences</taxon>
        <taxon>metagenomes</taxon>
        <taxon>ecological metagenomes</taxon>
    </lineage>
</organism>
<evidence type="ECO:0000313" key="2">
    <source>
        <dbReference type="EMBL" id="SUZ69684.1"/>
    </source>
</evidence>
<name>A0A381PSQ5_9ZZZZ</name>
<reference evidence="2" key="1">
    <citation type="submission" date="2018-05" db="EMBL/GenBank/DDBJ databases">
        <authorList>
            <person name="Lanie J.A."/>
            <person name="Ng W.-L."/>
            <person name="Kazmierczak K.M."/>
            <person name="Andrzejewski T.M."/>
            <person name="Davidsen T.M."/>
            <person name="Wayne K.J."/>
            <person name="Tettelin H."/>
            <person name="Glass J.I."/>
            <person name="Rusch D."/>
            <person name="Podicherti R."/>
            <person name="Tsui H.-C.T."/>
            <person name="Winkler M.E."/>
        </authorList>
    </citation>
    <scope>NUCLEOTIDE SEQUENCE</scope>
</reference>
<dbReference type="EMBL" id="UINC01001069">
    <property type="protein sequence ID" value="SUZ69684.1"/>
    <property type="molecule type" value="Genomic_DNA"/>
</dbReference>
<feature type="transmembrane region" description="Helical" evidence="1">
    <location>
        <begin position="322"/>
        <end position="341"/>
    </location>
</feature>
<feature type="transmembrane region" description="Helical" evidence="1">
    <location>
        <begin position="188"/>
        <end position="205"/>
    </location>
</feature>
<keyword evidence="1" id="KW-0472">Membrane</keyword>
<feature type="transmembrane region" description="Helical" evidence="1">
    <location>
        <begin position="268"/>
        <end position="290"/>
    </location>
</feature>
<protein>
    <recommendedName>
        <fullName evidence="3">Glycosyltransferase RgtA/B/C/D-like domain-containing protein</fullName>
    </recommendedName>
</protein>
<keyword evidence="1" id="KW-1133">Transmembrane helix</keyword>
<gene>
    <name evidence="2" type="ORF">METZ01_LOCUS22538</name>
</gene>
<sequence length="480" mass="53490">MTSQAIDRLLSFLKQDSPRWRALVLIFVLSLPAVTTRLYASDEIQYFAYLRSLWFDQDLSFENEYRHFYDRGVAKTVGFQETFLEMTTSTGLRYNFGTIGSAILWAPFYAAGDSVARIMRASGSDVAVDGYSAPYITAVTLGSAVYGFLALVLSIVAAHRIVGSGIVPGLFVWFGTPLFFYMYIAPGMAHACSAFAVAAFVVTWLRVRERWSIQGVALLGCFAALMVMVREQDVFFLIGPIVDFIWSSWKDVRGPNPSERSFLPRIQVAIVGVLVACFVYLPQVISYIVLNGHIGPPNVIQTKMDWTAPYAGLVLLSSEHGLIVWTPLVLLSLCGLILLAIRNREEGSGLSRMSHVTLGLLLMAVTQVYVTGSLSSWASAGAFGQRRFVGATVILVIGLAAFLKFVNSGWKRQALGCLIGLCIWWNIGLMIQFGSGMMDRQKIELQRNAYNSFVRLPQELPSLAYRYFFNRHSFYEPHNE</sequence>
<evidence type="ECO:0000256" key="1">
    <source>
        <dbReference type="SAM" id="Phobius"/>
    </source>
</evidence>
<evidence type="ECO:0008006" key="3">
    <source>
        <dbReference type="Google" id="ProtNLM"/>
    </source>
</evidence>
<accession>A0A381PSQ5</accession>
<dbReference type="AlphaFoldDB" id="A0A381PSQ5"/>
<proteinExistence type="predicted"/>
<feature type="transmembrane region" description="Helical" evidence="1">
    <location>
        <begin position="418"/>
        <end position="438"/>
    </location>
</feature>
<feature type="transmembrane region" description="Helical" evidence="1">
    <location>
        <begin position="353"/>
        <end position="376"/>
    </location>
</feature>
<feature type="transmembrane region" description="Helical" evidence="1">
    <location>
        <begin position="161"/>
        <end position="181"/>
    </location>
</feature>
<keyword evidence="1" id="KW-0812">Transmembrane</keyword>